<protein>
    <recommendedName>
        <fullName evidence="6">Cell shape-determining protein MreB</fullName>
    </recommendedName>
</protein>
<keyword evidence="4 6" id="KW-0133">Cell shape</keyword>
<dbReference type="HOGENOM" id="CLU_052037_0_0_5"/>
<dbReference type="GO" id="GO:0005737">
    <property type="term" value="C:cytoplasm"/>
    <property type="evidence" value="ECO:0007669"/>
    <property type="project" value="UniProtKB-SubCell"/>
</dbReference>
<evidence type="ECO:0000256" key="4">
    <source>
        <dbReference type="ARBA" id="ARBA00022960"/>
    </source>
</evidence>
<evidence type="ECO:0000313" key="8">
    <source>
        <dbReference type="Proteomes" id="UP000018851"/>
    </source>
</evidence>
<dbReference type="GO" id="GO:0000902">
    <property type="term" value="P:cell morphogenesis"/>
    <property type="evidence" value="ECO:0007669"/>
    <property type="project" value="InterPro"/>
</dbReference>
<feature type="binding site" evidence="6">
    <location>
        <begin position="217"/>
        <end position="219"/>
    </location>
    <ligand>
        <name>ATP</name>
        <dbReference type="ChEBI" id="CHEBI:30616"/>
    </ligand>
</feature>
<dbReference type="SUPFAM" id="SSF53067">
    <property type="entry name" value="Actin-like ATPase domain"/>
    <property type="match status" value="2"/>
</dbReference>
<dbReference type="Pfam" id="PF06723">
    <property type="entry name" value="MreB_Mbl"/>
    <property type="match status" value="1"/>
</dbReference>
<comment type="caution">
    <text evidence="6">Lacks conserved residue(s) required for the propagation of feature annotation.</text>
</comment>
<feature type="binding site" evidence="6">
    <location>
        <begin position="265"/>
        <end position="268"/>
    </location>
    <ligand>
        <name>ATP</name>
        <dbReference type="ChEBI" id="CHEBI:30616"/>
    </ligand>
</feature>
<comment type="similarity">
    <text evidence="5 6">Belongs to the FtsA/MreB family.</text>
</comment>
<evidence type="ECO:0000256" key="3">
    <source>
        <dbReference type="ARBA" id="ARBA00022840"/>
    </source>
</evidence>
<dbReference type="PATRIC" id="fig|1123269.5.peg.4232"/>
<comment type="subunit">
    <text evidence="6">Forms polymers.</text>
</comment>
<organism evidence="7 8">
    <name type="scientific">Sphingomonas sanxanigenens DSM 19645 = NX02</name>
    <dbReference type="NCBI Taxonomy" id="1123269"/>
    <lineage>
        <taxon>Bacteria</taxon>
        <taxon>Pseudomonadati</taxon>
        <taxon>Pseudomonadota</taxon>
        <taxon>Alphaproteobacteria</taxon>
        <taxon>Sphingomonadales</taxon>
        <taxon>Sphingomonadaceae</taxon>
        <taxon>Sphingomonas</taxon>
    </lineage>
</organism>
<reference evidence="7 8" key="1">
    <citation type="submission" date="2013-07" db="EMBL/GenBank/DDBJ databases">
        <title>Completed genome of Sphingomonas sanxanigenens NX02.</title>
        <authorList>
            <person name="Ma T."/>
            <person name="Huang H."/>
            <person name="Wu M."/>
            <person name="Li X."/>
            <person name="Li G."/>
        </authorList>
    </citation>
    <scope>NUCLEOTIDE SEQUENCE [LARGE SCALE GENOMIC DNA]</scope>
    <source>
        <strain evidence="7 8">NX02</strain>
    </source>
</reference>
<keyword evidence="2 6" id="KW-0547">Nucleotide-binding</keyword>
<dbReference type="NCBIfam" id="TIGR00904">
    <property type="entry name" value="mreB"/>
    <property type="match status" value="1"/>
</dbReference>
<dbReference type="KEGG" id="ssan:NX02_21635"/>
<keyword evidence="1 6" id="KW-0963">Cytoplasm</keyword>
<dbReference type="InterPro" id="IPR043129">
    <property type="entry name" value="ATPase_NBD"/>
</dbReference>
<sequence>MGIYRPPPPAERRTLSHLQRRAGETLHDRRPDPVPDGFKLNPIEDRVSISMFFKRWLNALSQDMAIDLGTANTLVHVRGRGIVLNEPSVVAIETIDGVSRVKAVGDDAKLMMGKAPRQIRVIRPIRDGVIADIDIAEQMIKHFIQKVHGARRLRRWPEIVVCVPSSSTSVERRAIRDATSNAGASSVWLIEEPMAAAIGAGLPVTEPVGSMVVDIGGGTTEVAVLALRGLAYSTSVRVGGDKMDDAISSYVRRNHNLLIGEGTAERIKNAVGTARMPIDGQGAELRIKGRDLVNGVPKEVAINQAQIAEALAEALSAIVDVVRTALENTAPELAADIVDGGIVLTGGVALLHGIDELLRDATGLPVTVAEDPLTCVARGTGQALEDPIYRGVLQAT</sequence>
<dbReference type="GO" id="GO:0005524">
    <property type="term" value="F:ATP binding"/>
    <property type="evidence" value="ECO:0007669"/>
    <property type="project" value="UniProtKB-KW"/>
</dbReference>
<name>W0AI37_9SPHN</name>
<dbReference type="InterPro" id="IPR004753">
    <property type="entry name" value="MreB"/>
</dbReference>
<dbReference type="Proteomes" id="UP000018851">
    <property type="component" value="Chromosome"/>
</dbReference>
<dbReference type="PANTHER" id="PTHR42749:SF1">
    <property type="entry name" value="CELL SHAPE-DETERMINING PROTEIN MREB"/>
    <property type="match status" value="1"/>
</dbReference>
<keyword evidence="3 6" id="KW-0067">ATP-binding</keyword>
<accession>W0AI37</accession>
<dbReference type="AlphaFoldDB" id="W0AI37"/>
<feature type="binding site" evidence="6">
    <location>
        <begin position="70"/>
        <end position="72"/>
    </location>
    <ligand>
        <name>ATP</name>
        <dbReference type="ChEBI" id="CHEBI:30616"/>
    </ligand>
</feature>
<evidence type="ECO:0000256" key="5">
    <source>
        <dbReference type="ARBA" id="ARBA00023458"/>
    </source>
</evidence>
<dbReference type="PANTHER" id="PTHR42749">
    <property type="entry name" value="CELL SHAPE-DETERMINING PROTEIN MREB"/>
    <property type="match status" value="1"/>
</dbReference>
<dbReference type="HAMAP" id="MF_02207">
    <property type="entry name" value="MreB"/>
    <property type="match status" value="1"/>
</dbReference>
<proteinExistence type="inferred from homology"/>
<dbReference type="InterPro" id="IPR056546">
    <property type="entry name" value="MreB_MamK-like"/>
</dbReference>
<dbReference type="PRINTS" id="PR01652">
    <property type="entry name" value="SHAPEPROTEIN"/>
</dbReference>
<evidence type="ECO:0000313" key="7">
    <source>
        <dbReference type="EMBL" id="AHE55958.1"/>
    </source>
</evidence>
<dbReference type="NCBIfam" id="NF010539">
    <property type="entry name" value="PRK13927.1"/>
    <property type="match status" value="1"/>
</dbReference>
<evidence type="ECO:0000256" key="2">
    <source>
        <dbReference type="ARBA" id="ARBA00022741"/>
    </source>
</evidence>
<evidence type="ECO:0000256" key="6">
    <source>
        <dbReference type="HAMAP-Rule" id="MF_02207"/>
    </source>
</evidence>
<evidence type="ECO:0000256" key="1">
    <source>
        <dbReference type="ARBA" id="ARBA00022490"/>
    </source>
</evidence>
<dbReference type="GO" id="GO:0008360">
    <property type="term" value="P:regulation of cell shape"/>
    <property type="evidence" value="ECO:0007669"/>
    <property type="project" value="UniProtKB-UniRule"/>
</dbReference>
<comment type="function">
    <text evidence="6">Forms membrane-associated dynamic filaments that are essential for cell shape determination. Acts by regulating cell wall synthesis and cell elongation, and thus cell shape. A feedback loop between cell geometry and MreB localization may maintain elongated cell shape by targeting cell wall growth to regions of negative cell wall curvature.</text>
</comment>
<dbReference type="eggNOG" id="COG1077">
    <property type="taxonomic scope" value="Bacteria"/>
</dbReference>
<dbReference type="CDD" id="cd10225">
    <property type="entry name" value="ASKHA_NBD_MreB-like"/>
    <property type="match status" value="1"/>
</dbReference>
<dbReference type="STRING" id="1123269.NX02_21635"/>
<keyword evidence="8" id="KW-1185">Reference proteome</keyword>
<dbReference type="Gene3D" id="3.30.420.40">
    <property type="match status" value="3"/>
</dbReference>
<comment type="subcellular location">
    <subcellularLocation>
        <location evidence="6">Cytoplasm</location>
    </subcellularLocation>
    <text evidence="6">Membrane-associated.</text>
</comment>
<gene>
    <name evidence="6" type="primary">mreB</name>
    <name evidence="7" type="ORF">NX02_21635</name>
</gene>
<dbReference type="EMBL" id="CP006644">
    <property type="protein sequence ID" value="AHE55958.1"/>
    <property type="molecule type" value="Genomic_DNA"/>
</dbReference>